<dbReference type="Pfam" id="PF08676">
    <property type="entry name" value="MutL_C"/>
    <property type="match status" value="1"/>
</dbReference>
<dbReference type="GO" id="GO:0032300">
    <property type="term" value="C:mismatch repair complex"/>
    <property type="evidence" value="ECO:0007669"/>
    <property type="project" value="InterPro"/>
</dbReference>
<dbReference type="GO" id="GO:0005524">
    <property type="term" value="F:ATP binding"/>
    <property type="evidence" value="ECO:0007669"/>
    <property type="project" value="InterPro"/>
</dbReference>
<comment type="caution">
    <text evidence="7">The sequence shown here is derived from an EMBL/GenBank/DDBJ whole genome shotgun (WGS) entry which is preliminary data.</text>
</comment>
<dbReference type="Pfam" id="PF13589">
    <property type="entry name" value="HATPase_c_3"/>
    <property type="match status" value="1"/>
</dbReference>
<comment type="similarity">
    <text evidence="1 4">Belongs to the DNA mismatch repair MutL/HexB family.</text>
</comment>
<keyword evidence="3 4" id="KW-0234">DNA repair</keyword>
<evidence type="ECO:0000256" key="3">
    <source>
        <dbReference type="ARBA" id="ARBA00023204"/>
    </source>
</evidence>
<dbReference type="InterPro" id="IPR002099">
    <property type="entry name" value="MutL/Mlh/PMS"/>
</dbReference>
<dbReference type="HAMAP" id="MF_00149">
    <property type="entry name" value="DNA_mis_repair"/>
    <property type="match status" value="1"/>
</dbReference>
<dbReference type="PANTHER" id="PTHR10073">
    <property type="entry name" value="DNA MISMATCH REPAIR PROTEIN MLH, PMS, MUTL"/>
    <property type="match status" value="1"/>
</dbReference>
<dbReference type="Gene3D" id="3.30.1540.20">
    <property type="entry name" value="MutL, C-terminal domain, dimerisation subdomain"/>
    <property type="match status" value="1"/>
</dbReference>
<evidence type="ECO:0000259" key="6">
    <source>
        <dbReference type="SMART" id="SM01340"/>
    </source>
</evidence>
<dbReference type="InterPro" id="IPR013507">
    <property type="entry name" value="DNA_mismatch_S5_2-like"/>
</dbReference>
<dbReference type="SMART" id="SM01340">
    <property type="entry name" value="DNA_mis_repair"/>
    <property type="match status" value="1"/>
</dbReference>
<dbReference type="InterPro" id="IPR036890">
    <property type="entry name" value="HATPase_C_sf"/>
</dbReference>
<dbReference type="InterPro" id="IPR020568">
    <property type="entry name" value="Ribosomal_Su5_D2-typ_SF"/>
</dbReference>
<dbReference type="SUPFAM" id="SSF54211">
    <property type="entry name" value="Ribosomal protein S5 domain 2-like"/>
    <property type="match status" value="1"/>
</dbReference>
<protein>
    <recommendedName>
        <fullName evidence="4">DNA mismatch repair protein MutL</fullName>
    </recommendedName>
</protein>
<evidence type="ECO:0000256" key="1">
    <source>
        <dbReference type="ARBA" id="ARBA00006082"/>
    </source>
</evidence>
<dbReference type="PROSITE" id="PS00058">
    <property type="entry name" value="DNA_MISMATCH_REPAIR_1"/>
    <property type="match status" value="1"/>
</dbReference>
<dbReference type="PANTHER" id="PTHR10073:SF12">
    <property type="entry name" value="DNA MISMATCH REPAIR PROTEIN MLH1"/>
    <property type="match status" value="1"/>
</dbReference>
<dbReference type="InterPro" id="IPR038973">
    <property type="entry name" value="MutL/Mlh/Pms-like"/>
</dbReference>
<keyword evidence="2 4" id="KW-0227">DNA damage</keyword>
<dbReference type="AlphaFoldDB" id="A0A2Z6T7U1"/>
<dbReference type="InterPro" id="IPR042121">
    <property type="entry name" value="MutL_C_regsub"/>
</dbReference>
<proteinExistence type="inferred from homology"/>
<evidence type="ECO:0000313" key="7">
    <source>
        <dbReference type="EMBL" id="GBG04308.1"/>
    </source>
</evidence>
<keyword evidence="8" id="KW-1185">Reference proteome</keyword>
<dbReference type="NCBIfam" id="TIGR00585">
    <property type="entry name" value="mutl"/>
    <property type="match status" value="1"/>
</dbReference>
<dbReference type="InterPro" id="IPR014762">
    <property type="entry name" value="DNA_mismatch_repair_CS"/>
</dbReference>
<dbReference type="GO" id="GO:0006298">
    <property type="term" value="P:mismatch repair"/>
    <property type="evidence" value="ECO:0007669"/>
    <property type="project" value="UniProtKB-UniRule"/>
</dbReference>
<dbReference type="Gene3D" id="3.30.1370.100">
    <property type="entry name" value="MutL, C-terminal domain, regulatory subdomain"/>
    <property type="match status" value="1"/>
</dbReference>
<dbReference type="SMART" id="SM00853">
    <property type="entry name" value="MutL_C"/>
    <property type="match status" value="1"/>
</dbReference>
<dbReference type="InterPro" id="IPR014721">
    <property type="entry name" value="Ribsml_uS5_D2-typ_fold_subgr"/>
</dbReference>
<feature type="domain" description="DNA mismatch repair protein S5" evidence="6">
    <location>
        <begin position="208"/>
        <end position="326"/>
    </location>
</feature>
<dbReference type="InterPro" id="IPR037198">
    <property type="entry name" value="MutL_C_sf"/>
</dbReference>
<name>A0A2Z6T7U1_9LACO</name>
<gene>
    <name evidence="4 7" type="primary">mutL</name>
    <name evidence="7" type="ORF">LrDSM24759_02220</name>
</gene>
<dbReference type="Proteomes" id="UP000257317">
    <property type="component" value="Unassembled WGS sequence"/>
</dbReference>
<accession>A0A2Z6T7U1</accession>
<dbReference type="InterPro" id="IPR020667">
    <property type="entry name" value="DNA_mismatch_repair_MutL"/>
</dbReference>
<dbReference type="Gene3D" id="3.30.565.10">
    <property type="entry name" value="Histidine kinase-like ATPase, C-terminal domain"/>
    <property type="match status" value="1"/>
</dbReference>
<dbReference type="GO" id="GO:0030983">
    <property type="term" value="F:mismatched DNA binding"/>
    <property type="evidence" value="ECO:0007669"/>
    <property type="project" value="InterPro"/>
</dbReference>
<dbReference type="GO" id="GO:0016887">
    <property type="term" value="F:ATP hydrolysis activity"/>
    <property type="evidence" value="ECO:0007669"/>
    <property type="project" value="InterPro"/>
</dbReference>
<dbReference type="RefSeq" id="WP_117117624.1">
    <property type="nucleotide sequence ID" value="NZ_BFBY01000001.1"/>
</dbReference>
<evidence type="ECO:0000259" key="5">
    <source>
        <dbReference type="SMART" id="SM00853"/>
    </source>
</evidence>
<comment type="function">
    <text evidence="4">This protein is involved in the repair of mismatches in DNA. It is required for dam-dependent methyl-directed DNA mismatch repair. May act as a 'molecular matchmaker', a protein that promotes the formation of a stable complex between two or more DNA-binding proteins in an ATP-dependent manner without itself being part of a final effector complex.</text>
</comment>
<evidence type="ECO:0000256" key="2">
    <source>
        <dbReference type="ARBA" id="ARBA00022763"/>
    </source>
</evidence>
<dbReference type="InterPro" id="IPR014790">
    <property type="entry name" value="MutL_C"/>
</dbReference>
<dbReference type="FunFam" id="3.30.565.10:FF:000003">
    <property type="entry name" value="DNA mismatch repair endonuclease MutL"/>
    <property type="match status" value="1"/>
</dbReference>
<feature type="domain" description="MutL C-terminal dimerisation" evidence="5">
    <location>
        <begin position="448"/>
        <end position="587"/>
    </location>
</feature>
<dbReference type="Gene3D" id="3.30.230.10">
    <property type="match status" value="1"/>
</dbReference>
<dbReference type="CDD" id="cd16926">
    <property type="entry name" value="HATPase_MutL-MLH-PMS-like"/>
    <property type="match status" value="1"/>
</dbReference>
<dbReference type="OrthoDB" id="9763467at2"/>
<reference evidence="8" key="1">
    <citation type="submission" date="2018-03" db="EMBL/GenBank/DDBJ databases">
        <title>New taxa in the Lactobacillus gasseri group.</title>
        <authorList>
            <person name="Tanizawa Y."/>
            <person name="Tohno M."/>
            <person name="Endo A."/>
            <person name="Arita M."/>
        </authorList>
    </citation>
    <scope>NUCLEOTIDE SEQUENCE [LARGE SCALE GENOMIC DNA]</scope>
    <source>
        <strain evidence="8">DSM 24759</strain>
    </source>
</reference>
<evidence type="ECO:0000256" key="4">
    <source>
        <dbReference type="HAMAP-Rule" id="MF_00149"/>
    </source>
</evidence>
<dbReference type="SUPFAM" id="SSF55874">
    <property type="entry name" value="ATPase domain of HSP90 chaperone/DNA topoisomerase II/histidine kinase"/>
    <property type="match status" value="1"/>
</dbReference>
<dbReference type="SUPFAM" id="SSF118116">
    <property type="entry name" value="DNA mismatch repair protein MutL"/>
    <property type="match status" value="1"/>
</dbReference>
<dbReference type="Pfam" id="PF01119">
    <property type="entry name" value="DNA_mis_repair"/>
    <property type="match status" value="1"/>
</dbReference>
<dbReference type="InterPro" id="IPR042120">
    <property type="entry name" value="MutL_C_dimsub"/>
</dbReference>
<dbReference type="EMBL" id="BFBY01000001">
    <property type="protein sequence ID" value="GBG04308.1"/>
    <property type="molecule type" value="Genomic_DNA"/>
</dbReference>
<organism evidence="7 8">
    <name type="scientific">Lactobacillus rodentium</name>
    <dbReference type="NCBI Taxonomy" id="947835"/>
    <lineage>
        <taxon>Bacteria</taxon>
        <taxon>Bacillati</taxon>
        <taxon>Bacillota</taxon>
        <taxon>Bacilli</taxon>
        <taxon>Lactobacillales</taxon>
        <taxon>Lactobacillaceae</taxon>
        <taxon>Lactobacillus</taxon>
    </lineage>
</organism>
<sequence length="631" mass="70672">MAVIHELSPELTNQIAAGEVIERPASVVKELCENAIDAGSTRIRINFVEAGLAEISVQDNGSGIASDQIDLAFTRHATSKISTQRDLFNISTLGFRGEALASIAAVAHVDLLTNDGSAVGTKASFAGGQKMHQEDAAAPQGTKITVRDLFYNTPARLKYLKSERTEILKIVDIVDRLALGHPEIAFTLTNNNKPLLKTVGRDNLKLDVANIYGRHLAEKMIPVEGKSSDFKISGLISSIEDTRSNRNFISLLLNGRYVRNNQLTQSIMAGYGSKLRPRRYPIAVINIELDPLLVDVNVHPTKQEVRLSKDKELARLLTETISKALITNEHESSGLDNLLDQSKKEDQVDQLQFDLNKNAVNTKRPVLFDHNELKEGPHDEDLEVNDSGYVNLDIPRSDDQYIITETWAKNVSEQTQLTPFGKENKKDQQGLISQGDEVVNSHLAELSLIGQMEGYLLAQNQGDLYLVDQLAAQRRLKFDQIYQELAQEDTPQQGLLEPILLDFSNVDYLKIKENLEKIKQFGLYLADFGQNSFILRTYPTWLNRDVEREVRNLLDIFLNGVNSDNAKLKSKIAAQMANKAIRNRKKLSSIEAQSLLKHLRYSSDPYQDSNGKIVIVRLSANDLNKMFKKNE</sequence>
<dbReference type="GO" id="GO:0140664">
    <property type="term" value="F:ATP-dependent DNA damage sensor activity"/>
    <property type="evidence" value="ECO:0007669"/>
    <property type="project" value="InterPro"/>
</dbReference>
<dbReference type="CDD" id="cd00782">
    <property type="entry name" value="MutL_Trans"/>
    <property type="match status" value="1"/>
</dbReference>
<evidence type="ECO:0000313" key="8">
    <source>
        <dbReference type="Proteomes" id="UP000257317"/>
    </source>
</evidence>